<protein>
    <recommendedName>
        <fullName evidence="5">DUF2786 domain-containing protein</fullName>
    </recommendedName>
</protein>
<name>A0A9X8QLR3_9PSED</name>
<evidence type="ECO:0000313" key="4">
    <source>
        <dbReference type="Proteomes" id="UP000183210"/>
    </source>
</evidence>
<gene>
    <name evidence="3" type="ORF">SAMN05216409_11875</name>
</gene>
<proteinExistence type="predicted"/>
<dbReference type="RefSeq" id="WP_074829692.1">
    <property type="nucleotide sequence ID" value="NZ_FOEV01000018.1"/>
</dbReference>
<dbReference type="Proteomes" id="UP000183210">
    <property type="component" value="Unassembled WGS sequence"/>
</dbReference>
<dbReference type="GeneID" id="300268748"/>
<dbReference type="Pfam" id="PF10979">
    <property type="entry name" value="DUF2786"/>
    <property type="match status" value="1"/>
</dbReference>
<dbReference type="AlphaFoldDB" id="A0A9X8QLR3"/>
<accession>A0A9X8QLR3</accession>
<comment type="caution">
    <text evidence="3">The sequence shown here is derived from an EMBL/GenBank/DDBJ whole genome shotgun (WGS) entry which is preliminary data.</text>
</comment>
<evidence type="ECO:0000313" key="3">
    <source>
        <dbReference type="EMBL" id="SER36966.1"/>
    </source>
</evidence>
<organism evidence="3 4">
    <name type="scientific">Pseudomonas lutea</name>
    <dbReference type="NCBI Taxonomy" id="243924"/>
    <lineage>
        <taxon>Bacteria</taxon>
        <taxon>Pseudomonadati</taxon>
        <taxon>Pseudomonadota</taxon>
        <taxon>Gammaproteobacteria</taxon>
        <taxon>Pseudomonadales</taxon>
        <taxon>Pseudomonadaceae</taxon>
        <taxon>Pseudomonas</taxon>
    </lineage>
</organism>
<evidence type="ECO:0000259" key="2">
    <source>
        <dbReference type="Pfam" id="PF23771"/>
    </source>
</evidence>
<evidence type="ECO:0008006" key="5">
    <source>
        <dbReference type="Google" id="ProtNLM"/>
    </source>
</evidence>
<dbReference type="InterPro" id="IPR055592">
    <property type="entry name" value="DUF7168"/>
</dbReference>
<dbReference type="Pfam" id="PF23771">
    <property type="entry name" value="DUF7168"/>
    <property type="match status" value="1"/>
</dbReference>
<evidence type="ECO:0000259" key="1">
    <source>
        <dbReference type="Pfam" id="PF10979"/>
    </source>
</evidence>
<feature type="domain" description="DUF2786" evidence="1">
    <location>
        <begin position="11"/>
        <end position="48"/>
    </location>
</feature>
<reference evidence="3 4" key="1">
    <citation type="submission" date="2016-10" db="EMBL/GenBank/DDBJ databases">
        <authorList>
            <person name="Varghese N."/>
            <person name="Submissions S."/>
        </authorList>
    </citation>
    <scope>NUCLEOTIDE SEQUENCE [LARGE SCALE GENOMIC DNA]</scope>
    <source>
        <strain evidence="3 4">LMG 21974</strain>
    </source>
</reference>
<feature type="domain" description="DUF7168" evidence="2">
    <location>
        <begin position="51"/>
        <end position="177"/>
    </location>
</feature>
<dbReference type="InterPro" id="IPR024498">
    <property type="entry name" value="DUF2786"/>
</dbReference>
<dbReference type="EMBL" id="FOEV01000018">
    <property type="protein sequence ID" value="SER36966.1"/>
    <property type="molecule type" value="Genomic_DNA"/>
</dbReference>
<sequence length="262" mass="28845">MTELDPKERDRIMRKIKHCLALSKSANEHEAAAAMRQAQALMRKFRLTDMDVKVSDVGETKSDIEMARRPLWDMALSTLVGDVFGCRVLDRSTWSDAKGCRVKLAVFIGVNPAPEIAKYAYESLYRQLKKARASYVADIRSMRGRQRPTPETQGNHFAIGWLYAVEEKIRALVPTGEDGEPEQVSASDSKALIAIESNDKALIDAYLAGRVIKKARDTRTPDLDPFSQYAGMLAGERAVINPGVASAGADVLALESDADAES</sequence>